<evidence type="ECO:0000313" key="2">
    <source>
        <dbReference type="EMBL" id="KFI83949.1"/>
    </source>
</evidence>
<comment type="caution">
    <text evidence="2">The sequence shown here is derived from an EMBL/GenBank/DDBJ whole genome shotgun (WGS) entry which is preliminary data.</text>
</comment>
<evidence type="ECO:0000313" key="3">
    <source>
        <dbReference type="Proteomes" id="UP000028984"/>
    </source>
</evidence>
<evidence type="ECO:0000256" key="1">
    <source>
        <dbReference type="SAM" id="MobiDB-lite"/>
    </source>
</evidence>
<dbReference type="STRING" id="1437610.BREU_2134"/>
<name>A0A087CKZ9_9BIFI</name>
<gene>
    <name evidence="2" type="ORF">BREU_2134</name>
</gene>
<feature type="compositionally biased region" description="Polar residues" evidence="1">
    <location>
        <begin position="111"/>
        <end position="127"/>
    </location>
</feature>
<proteinExistence type="predicted"/>
<keyword evidence="3" id="KW-1185">Reference proteome</keyword>
<dbReference type="EMBL" id="JGZK01000019">
    <property type="protein sequence ID" value="KFI83949.1"/>
    <property type="molecule type" value="Genomic_DNA"/>
</dbReference>
<sequence length="171" mass="19077">MRQRDTTTNSKTAEIRHSQIPRHCGHETDCAPQVQNRRNCSCGAHDRHPRHTKHALSEATWPLRARLASLSITQRSQPGNHWPNYFTENAQRRQTATICPNSFTENAVSEAAMTSTGQMTSLSQLSEVTRPPHAQPTSPSHLSDATRPPPGQPLRQTNPVAPHRDDWNAIG</sequence>
<dbReference type="Proteomes" id="UP000028984">
    <property type="component" value="Unassembled WGS sequence"/>
</dbReference>
<dbReference type="AlphaFoldDB" id="A0A087CKZ9"/>
<accession>A0A087CKZ9</accession>
<protein>
    <submittedName>
        <fullName evidence="2">Uncharacterized protein</fullName>
    </submittedName>
</protein>
<organism evidence="2 3">
    <name type="scientific">Bifidobacterium reuteri DSM 23975</name>
    <dbReference type="NCBI Taxonomy" id="1437610"/>
    <lineage>
        <taxon>Bacteria</taxon>
        <taxon>Bacillati</taxon>
        <taxon>Actinomycetota</taxon>
        <taxon>Actinomycetes</taxon>
        <taxon>Bifidobacteriales</taxon>
        <taxon>Bifidobacteriaceae</taxon>
        <taxon>Bifidobacterium</taxon>
    </lineage>
</organism>
<feature type="compositionally biased region" description="Basic and acidic residues" evidence="1">
    <location>
        <begin position="162"/>
        <end position="171"/>
    </location>
</feature>
<feature type="region of interest" description="Disordered" evidence="1">
    <location>
        <begin position="111"/>
        <end position="171"/>
    </location>
</feature>
<reference evidence="2 3" key="1">
    <citation type="submission" date="2014-03" db="EMBL/GenBank/DDBJ databases">
        <title>Genomics of Bifidobacteria.</title>
        <authorList>
            <person name="Ventura M."/>
            <person name="Milani C."/>
            <person name="Lugli G.A."/>
        </authorList>
    </citation>
    <scope>NUCLEOTIDE SEQUENCE [LARGE SCALE GENOMIC DNA]</scope>
    <source>
        <strain evidence="2 3">DSM 23975</strain>
    </source>
</reference>